<keyword evidence="3" id="KW-1185">Reference proteome</keyword>
<dbReference type="Pfam" id="PF20229">
    <property type="entry name" value="ChrB_N"/>
    <property type="match status" value="1"/>
</dbReference>
<proteinExistence type="predicted"/>
<protein>
    <submittedName>
        <fullName evidence="2">Chromate resistance protein ChrB</fullName>
    </submittedName>
</protein>
<sequence length="197" mass="22073">MSHRFPWVLIVVQISSEPSRHRVAVWRQLRRTGAVPVSPGVWTLPAGPAFEAGLDRAGQLCRRGGGVLAVMDAAPRDADSEAVLRDAFTAARVDEWAEFTADCGKFDAEIAKEIGKRKFTFAELEEEEQSLDRLRRWYRGLKKRDVLELPEARDAEQRLRVCVAALDHYSDLVYRAVHGPEVGEAGPLDIAETDRHV</sequence>
<organism evidence="2 3">
    <name type="scientific">Tessaracoccus antarcticus</name>
    <dbReference type="NCBI Taxonomy" id="2479848"/>
    <lineage>
        <taxon>Bacteria</taxon>
        <taxon>Bacillati</taxon>
        <taxon>Actinomycetota</taxon>
        <taxon>Actinomycetes</taxon>
        <taxon>Propionibacteriales</taxon>
        <taxon>Propionibacteriaceae</taxon>
        <taxon>Tessaracoccus</taxon>
    </lineage>
</organism>
<dbReference type="Proteomes" id="UP000275256">
    <property type="component" value="Unassembled WGS sequence"/>
</dbReference>
<comment type="caution">
    <text evidence="2">The sequence shown here is derived from an EMBL/GenBank/DDBJ whole genome shotgun (WGS) entry which is preliminary data.</text>
</comment>
<name>A0A3M0FWK8_9ACTN</name>
<evidence type="ECO:0000259" key="1">
    <source>
        <dbReference type="Pfam" id="PF20229"/>
    </source>
</evidence>
<feature type="domain" description="ChrB N-terminal" evidence="1">
    <location>
        <begin position="22"/>
        <end position="179"/>
    </location>
</feature>
<reference evidence="2 3" key="1">
    <citation type="submission" date="2018-10" db="EMBL/GenBank/DDBJ databases">
        <title>Tessaracoccus antarcticuss sp. nov., isolated from sediment.</title>
        <authorList>
            <person name="Zhou L.Y."/>
            <person name="Du Z.J."/>
        </authorList>
    </citation>
    <scope>NUCLEOTIDE SEQUENCE [LARGE SCALE GENOMIC DNA]</scope>
    <source>
        <strain evidence="2 3">JDX10</strain>
    </source>
</reference>
<dbReference type="EMBL" id="REFW01000008">
    <property type="protein sequence ID" value="RMB57044.1"/>
    <property type="molecule type" value="Genomic_DNA"/>
</dbReference>
<dbReference type="AlphaFoldDB" id="A0A3M0FWK8"/>
<dbReference type="InterPro" id="IPR046858">
    <property type="entry name" value="ChrB_N"/>
</dbReference>
<gene>
    <name evidence="2" type="ORF">EAX62_16220</name>
</gene>
<evidence type="ECO:0000313" key="3">
    <source>
        <dbReference type="Proteomes" id="UP000275256"/>
    </source>
</evidence>
<evidence type="ECO:0000313" key="2">
    <source>
        <dbReference type="EMBL" id="RMB57044.1"/>
    </source>
</evidence>
<accession>A0A3M0FWK8</accession>
<dbReference type="OrthoDB" id="3790780at2"/>